<dbReference type="FunFam" id="3.30.160.60:FF:000706">
    <property type="entry name" value="Zinc finger protein"/>
    <property type="match status" value="1"/>
</dbReference>
<evidence type="ECO:0000256" key="6">
    <source>
        <dbReference type="PROSITE-ProRule" id="PRU00042"/>
    </source>
</evidence>
<keyword evidence="4" id="KW-0862">Zinc</keyword>
<feature type="domain" description="C2H2-type" evidence="7">
    <location>
        <begin position="90"/>
        <end position="118"/>
    </location>
</feature>
<dbReference type="SMART" id="SM00355">
    <property type="entry name" value="ZnF_C2H2"/>
    <property type="match status" value="5"/>
</dbReference>
<feature type="non-terminal residue" evidence="8">
    <location>
        <position position="1"/>
    </location>
</feature>
<dbReference type="PROSITE" id="PS00028">
    <property type="entry name" value="ZINC_FINGER_C2H2_1"/>
    <property type="match status" value="4"/>
</dbReference>
<dbReference type="AlphaFoldDB" id="A0A8J2P5H0"/>
<keyword evidence="9" id="KW-1185">Reference proteome</keyword>
<dbReference type="GO" id="GO:0005634">
    <property type="term" value="C:nucleus"/>
    <property type="evidence" value="ECO:0007669"/>
    <property type="project" value="TreeGrafter"/>
</dbReference>
<dbReference type="GO" id="GO:0008270">
    <property type="term" value="F:zinc ion binding"/>
    <property type="evidence" value="ECO:0007669"/>
    <property type="project" value="UniProtKB-KW"/>
</dbReference>
<sequence>HAQKTNICTYCGKGFSLAAQLQSHLKVHTGIISNPTICEVCGKELPKSKLKDHMVIHGEPPFSCTDCNKKFYNAKSLKAHIATHGGAKPHPCKLCSKAFAFQTGLKYHIWRCHSEQTASLDNKRIVRRKPGSGPYPCDICGRGFFEKRKIQGHKIRYHSELTPELDRKLKEKLSKRRSKIEIYDDGQDFCNEFEIEVDAE</sequence>
<feature type="domain" description="C2H2-type" evidence="7">
    <location>
        <begin position="135"/>
        <end position="163"/>
    </location>
</feature>
<dbReference type="GO" id="GO:0000981">
    <property type="term" value="F:DNA-binding transcription factor activity, RNA polymerase II-specific"/>
    <property type="evidence" value="ECO:0007669"/>
    <property type="project" value="TreeGrafter"/>
</dbReference>
<dbReference type="OrthoDB" id="6353315at2759"/>
<keyword evidence="5" id="KW-0539">Nucleus</keyword>
<reference evidence="8" key="1">
    <citation type="submission" date="2021-06" db="EMBL/GenBank/DDBJ databases">
        <authorList>
            <person name="Hodson N. C."/>
            <person name="Mongue J. A."/>
            <person name="Jaron S. K."/>
        </authorList>
    </citation>
    <scope>NUCLEOTIDE SEQUENCE</scope>
</reference>
<dbReference type="EMBL" id="CAJVCH010117475">
    <property type="protein sequence ID" value="CAG7725090.1"/>
    <property type="molecule type" value="Genomic_DNA"/>
</dbReference>
<keyword evidence="2" id="KW-0677">Repeat</keyword>
<evidence type="ECO:0000256" key="1">
    <source>
        <dbReference type="ARBA" id="ARBA00022723"/>
    </source>
</evidence>
<evidence type="ECO:0000313" key="9">
    <source>
        <dbReference type="Proteomes" id="UP000708208"/>
    </source>
</evidence>
<comment type="caution">
    <text evidence="8">The sequence shown here is derived from an EMBL/GenBank/DDBJ whole genome shotgun (WGS) entry which is preliminary data.</text>
</comment>
<dbReference type="InterPro" id="IPR013087">
    <property type="entry name" value="Znf_C2H2_type"/>
</dbReference>
<keyword evidence="3 6" id="KW-0863">Zinc-finger</keyword>
<protein>
    <recommendedName>
        <fullName evidence="7">C2H2-type domain-containing protein</fullName>
    </recommendedName>
</protein>
<dbReference type="FunFam" id="3.30.160.60:FF:000100">
    <property type="entry name" value="Zinc finger 45-like"/>
    <property type="match status" value="1"/>
</dbReference>
<dbReference type="PROSITE" id="PS50157">
    <property type="entry name" value="ZINC_FINGER_C2H2_2"/>
    <property type="match status" value="4"/>
</dbReference>
<gene>
    <name evidence="8" type="ORF">AFUS01_LOCUS14073</name>
</gene>
<evidence type="ECO:0000256" key="2">
    <source>
        <dbReference type="ARBA" id="ARBA00022737"/>
    </source>
</evidence>
<dbReference type="PANTHER" id="PTHR24394:SF29">
    <property type="entry name" value="MYONEURIN"/>
    <property type="match status" value="1"/>
</dbReference>
<evidence type="ECO:0000313" key="8">
    <source>
        <dbReference type="EMBL" id="CAG7725090.1"/>
    </source>
</evidence>
<feature type="domain" description="C2H2-type" evidence="7">
    <location>
        <begin position="6"/>
        <end position="30"/>
    </location>
</feature>
<evidence type="ECO:0000256" key="5">
    <source>
        <dbReference type="ARBA" id="ARBA00023242"/>
    </source>
</evidence>
<evidence type="ECO:0000259" key="7">
    <source>
        <dbReference type="PROSITE" id="PS50157"/>
    </source>
</evidence>
<dbReference type="PANTHER" id="PTHR24394">
    <property type="entry name" value="ZINC FINGER PROTEIN"/>
    <property type="match status" value="1"/>
</dbReference>
<keyword evidence="1" id="KW-0479">Metal-binding</keyword>
<dbReference type="Proteomes" id="UP000708208">
    <property type="component" value="Unassembled WGS sequence"/>
</dbReference>
<proteinExistence type="predicted"/>
<dbReference type="Pfam" id="PF00096">
    <property type="entry name" value="zf-C2H2"/>
    <property type="match status" value="2"/>
</dbReference>
<evidence type="ECO:0000256" key="4">
    <source>
        <dbReference type="ARBA" id="ARBA00022833"/>
    </source>
</evidence>
<accession>A0A8J2P5H0</accession>
<evidence type="ECO:0000256" key="3">
    <source>
        <dbReference type="ARBA" id="ARBA00022771"/>
    </source>
</evidence>
<name>A0A8J2P5H0_9HEXA</name>
<feature type="domain" description="C2H2-type" evidence="7">
    <location>
        <begin position="62"/>
        <end position="89"/>
    </location>
</feature>
<organism evidence="8 9">
    <name type="scientific">Allacma fusca</name>
    <dbReference type="NCBI Taxonomy" id="39272"/>
    <lineage>
        <taxon>Eukaryota</taxon>
        <taxon>Metazoa</taxon>
        <taxon>Ecdysozoa</taxon>
        <taxon>Arthropoda</taxon>
        <taxon>Hexapoda</taxon>
        <taxon>Collembola</taxon>
        <taxon>Symphypleona</taxon>
        <taxon>Sminthuridae</taxon>
        <taxon>Allacma</taxon>
    </lineage>
</organism>